<dbReference type="InterPro" id="IPR050546">
    <property type="entry name" value="Glycosyl_Hydrlase_16"/>
</dbReference>
<protein>
    <submittedName>
        <fullName evidence="4">Family 16 glycosylhydrolase</fullName>
    </submittedName>
</protein>
<reference evidence="4 5" key="1">
    <citation type="submission" date="2019-12" db="EMBL/GenBank/DDBJ databases">
        <authorList>
            <person name="Lee S.D."/>
        </authorList>
    </citation>
    <scope>NUCLEOTIDE SEQUENCE [LARGE SCALE GENOMIC DNA]</scope>
    <source>
        <strain evidence="4 5">GH3-10</strain>
    </source>
</reference>
<keyword evidence="4" id="KW-0378">Hydrolase</keyword>
<organism evidence="4 5">
    <name type="scientific">Aurantiacibacter rhizosphaerae</name>
    <dbReference type="NCBI Taxonomy" id="2691582"/>
    <lineage>
        <taxon>Bacteria</taxon>
        <taxon>Pseudomonadati</taxon>
        <taxon>Pseudomonadota</taxon>
        <taxon>Alphaproteobacteria</taxon>
        <taxon>Sphingomonadales</taxon>
        <taxon>Erythrobacteraceae</taxon>
        <taxon>Aurantiacibacter</taxon>
    </lineage>
</organism>
<dbReference type="RefSeq" id="WP_160486820.1">
    <property type="nucleotide sequence ID" value="NZ_WUBR01000003.1"/>
</dbReference>
<dbReference type="GO" id="GO:0005975">
    <property type="term" value="P:carbohydrate metabolic process"/>
    <property type="evidence" value="ECO:0007669"/>
    <property type="project" value="InterPro"/>
</dbReference>
<gene>
    <name evidence="4" type="ORF">GRF63_15010</name>
</gene>
<comment type="similarity">
    <text evidence="1">Belongs to the glycosyl hydrolase 16 family.</text>
</comment>
<dbReference type="CDD" id="cd08023">
    <property type="entry name" value="GH16_laminarinase_like"/>
    <property type="match status" value="1"/>
</dbReference>
<reference evidence="4 5" key="2">
    <citation type="submission" date="2020-02" db="EMBL/GenBank/DDBJ databases">
        <title>Erythrobacter dongmakensis sp. nov., isolated from a tidal mudflat.</title>
        <authorList>
            <person name="Kim I.S."/>
        </authorList>
    </citation>
    <scope>NUCLEOTIDE SEQUENCE [LARGE SCALE GENOMIC DNA]</scope>
    <source>
        <strain evidence="4 5">GH3-10</strain>
    </source>
</reference>
<dbReference type="InterPro" id="IPR000757">
    <property type="entry name" value="Beta-glucanase-like"/>
</dbReference>
<comment type="caution">
    <text evidence="4">The sequence shown here is derived from an EMBL/GenBank/DDBJ whole genome shotgun (WGS) entry which is preliminary data.</text>
</comment>
<dbReference type="GO" id="GO:0004553">
    <property type="term" value="F:hydrolase activity, hydrolyzing O-glycosyl compounds"/>
    <property type="evidence" value="ECO:0007669"/>
    <property type="project" value="InterPro"/>
</dbReference>
<dbReference type="Proteomes" id="UP000461409">
    <property type="component" value="Unassembled WGS sequence"/>
</dbReference>
<keyword evidence="5" id="KW-1185">Reference proteome</keyword>
<dbReference type="InterPro" id="IPR013320">
    <property type="entry name" value="ConA-like_dom_sf"/>
</dbReference>
<name>A0A844XHK9_9SPHN</name>
<dbReference type="PANTHER" id="PTHR10963:SF55">
    <property type="entry name" value="GLYCOSIDE HYDROLASE FAMILY 16 PROTEIN"/>
    <property type="match status" value="1"/>
</dbReference>
<dbReference type="PROSITE" id="PS51257">
    <property type="entry name" value="PROKAR_LIPOPROTEIN"/>
    <property type="match status" value="1"/>
</dbReference>
<evidence type="ECO:0000259" key="3">
    <source>
        <dbReference type="PROSITE" id="PS51762"/>
    </source>
</evidence>
<feature type="chain" id="PRO_5032734787" evidence="2">
    <location>
        <begin position="25"/>
        <end position="310"/>
    </location>
</feature>
<evidence type="ECO:0000256" key="1">
    <source>
        <dbReference type="ARBA" id="ARBA00006865"/>
    </source>
</evidence>
<dbReference type="AlphaFoldDB" id="A0A844XHK9"/>
<sequence length="310" mass="34070">MRTFPKPLALAALALTLSACGDGAETGPPTEADVDAAQAQAAGASDATEARKLIFSDEFSGDKLDPTRWNVVGMDFWVNEEEQAYVDSPDTIQFAQGVEGADGGVLVLRPVYRPGQDTNEERAADIISGRINTKGNFEFTHGRAEARIRMPDAVGVWPAFWLLADAEWPSEGEIDIMEYVGQADWTGVAVHGPGYSGDAGIADRQYFPEGTDVTDWHVYAAEWTPDGIEFFVDDRLTFRVPKTNVEFFGDWVFDNPQFVVLNFAVGGIYPKKINGIEEPYVGMPQDTADRIKNGELAMEVDWVRVYGAQE</sequence>
<dbReference type="PANTHER" id="PTHR10963">
    <property type="entry name" value="GLYCOSYL HYDROLASE-RELATED"/>
    <property type="match status" value="1"/>
</dbReference>
<accession>A0A844XHK9</accession>
<evidence type="ECO:0000313" key="5">
    <source>
        <dbReference type="Proteomes" id="UP000461409"/>
    </source>
</evidence>
<evidence type="ECO:0000313" key="4">
    <source>
        <dbReference type="EMBL" id="MWV29213.1"/>
    </source>
</evidence>
<feature type="domain" description="GH16" evidence="3">
    <location>
        <begin position="23"/>
        <end position="310"/>
    </location>
</feature>
<evidence type="ECO:0000256" key="2">
    <source>
        <dbReference type="SAM" id="SignalP"/>
    </source>
</evidence>
<dbReference type="PROSITE" id="PS51762">
    <property type="entry name" value="GH16_2"/>
    <property type="match status" value="1"/>
</dbReference>
<feature type="signal peptide" evidence="2">
    <location>
        <begin position="1"/>
        <end position="24"/>
    </location>
</feature>
<dbReference type="Gene3D" id="2.60.120.200">
    <property type="match status" value="1"/>
</dbReference>
<dbReference type="EMBL" id="WUBR01000003">
    <property type="protein sequence ID" value="MWV29213.1"/>
    <property type="molecule type" value="Genomic_DNA"/>
</dbReference>
<dbReference type="Pfam" id="PF00722">
    <property type="entry name" value="Glyco_hydro_16"/>
    <property type="match status" value="1"/>
</dbReference>
<dbReference type="SUPFAM" id="SSF49899">
    <property type="entry name" value="Concanavalin A-like lectins/glucanases"/>
    <property type="match status" value="1"/>
</dbReference>
<proteinExistence type="inferred from homology"/>
<keyword evidence="2" id="KW-0732">Signal</keyword>